<evidence type="ECO:0000256" key="1">
    <source>
        <dbReference type="SAM" id="MobiDB-lite"/>
    </source>
</evidence>
<evidence type="ECO:0000313" key="2">
    <source>
        <dbReference type="EMBL" id="MBK1662671.1"/>
    </source>
</evidence>
<dbReference type="EMBL" id="NRSG01000674">
    <property type="protein sequence ID" value="MBK1662671.1"/>
    <property type="molecule type" value="Genomic_DNA"/>
</dbReference>
<name>A0ABS1D7Y0_9PROT</name>
<sequence length="135" mass="13560">SRAADRQALDAELRAALAATLAALLPALAAREAGREAVALAAALLAERAPEEVALRAHPDTLAAMRAEGFPDAGQAARISLQPDPGLPPGTLEAAWQGGGLRHDPAALAARVLEVLGAAPGAAPGATGRQQEQES</sequence>
<protein>
    <submittedName>
        <fullName evidence="2">Uncharacterized protein</fullName>
    </submittedName>
</protein>
<reference evidence="2 3" key="1">
    <citation type="journal article" date="2020" name="Microorganisms">
        <title>Osmotic Adaptation and Compatible Solute Biosynthesis of Phototrophic Bacteria as Revealed from Genome Analyses.</title>
        <authorList>
            <person name="Imhoff J.F."/>
            <person name="Rahn T."/>
            <person name="Kunzel S."/>
            <person name="Keller A."/>
            <person name="Neulinger S.C."/>
        </authorList>
    </citation>
    <scope>NUCLEOTIDE SEQUENCE [LARGE SCALE GENOMIC DNA]</scope>
    <source>
        <strain evidence="2 3">DSM 15382</strain>
    </source>
</reference>
<evidence type="ECO:0000313" key="3">
    <source>
        <dbReference type="Proteomes" id="UP000697995"/>
    </source>
</evidence>
<feature type="non-terminal residue" evidence="2">
    <location>
        <position position="1"/>
    </location>
</feature>
<gene>
    <name evidence="2" type="ORF">CKO45_31345</name>
</gene>
<comment type="caution">
    <text evidence="2">The sequence shown here is derived from an EMBL/GenBank/DDBJ whole genome shotgun (WGS) entry which is preliminary data.</text>
</comment>
<proteinExistence type="predicted"/>
<keyword evidence="3" id="KW-1185">Reference proteome</keyword>
<organism evidence="2 3">
    <name type="scientific">Paracraurococcus ruber</name>
    <dbReference type="NCBI Taxonomy" id="77675"/>
    <lineage>
        <taxon>Bacteria</taxon>
        <taxon>Pseudomonadati</taxon>
        <taxon>Pseudomonadota</taxon>
        <taxon>Alphaproteobacteria</taxon>
        <taxon>Acetobacterales</taxon>
        <taxon>Roseomonadaceae</taxon>
        <taxon>Paracraurococcus</taxon>
    </lineage>
</organism>
<accession>A0ABS1D7Y0</accession>
<dbReference type="Proteomes" id="UP000697995">
    <property type="component" value="Unassembled WGS sequence"/>
</dbReference>
<feature type="region of interest" description="Disordered" evidence="1">
    <location>
        <begin position="78"/>
        <end position="98"/>
    </location>
</feature>